<dbReference type="OrthoDB" id="9799147at2"/>
<evidence type="ECO:0000313" key="9">
    <source>
        <dbReference type="Proteomes" id="UP000230282"/>
    </source>
</evidence>
<sequence>MQYLIDELSAEFNKKSFKSTSAELTNYFARLVSQDIKRNLAKCYVLATEDKNVIGYYTLSSSAIPINVLPAKIYQKLRYNLFPVALIGRLAIDENHQGKGLGSVLLFDAIERVKKNSLGTAAIVVTAKDDNAQQFYEHFGFRAFEEKINGRTMLFYPLSTVFNVLNQ</sequence>
<evidence type="ECO:0000256" key="4">
    <source>
        <dbReference type="ARBA" id="ARBA00022679"/>
    </source>
</evidence>
<evidence type="ECO:0000313" key="8">
    <source>
        <dbReference type="EMBL" id="PJG83339.1"/>
    </source>
</evidence>
<dbReference type="InterPro" id="IPR016181">
    <property type="entry name" value="Acyl_CoA_acyltransferase"/>
</dbReference>
<dbReference type="EMBL" id="PHGZ01000008">
    <property type="protein sequence ID" value="PJG83339.1"/>
    <property type="molecule type" value="Genomic_DNA"/>
</dbReference>
<evidence type="ECO:0000256" key="2">
    <source>
        <dbReference type="ARBA" id="ARBA00022491"/>
    </source>
</evidence>
<dbReference type="CDD" id="cd04301">
    <property type="entry name" value="NAT_SF"/>
    <property type="match status" value="1"/>
</dbReference>
<comment type="catalytic activity">
    <reaction evidence="6">
        <text>glycyl-tRNA(Gly) + acetyl-CoA = N-acetylglycyl-tRNA(Gly) + CoA + H(+)</text>
        <dbReference type="Rhea" id="RHEA:81867"/>
        <dbReference type="Rhea" id="RHEA-COMP:9683"/>
        <dbReference type="Rhea" id="RHEA-COMP:19766"/>
        <dbReference type="ChEBI" id="CHEBI:15378"/>
        <dbReference type="ChEBI" id="CHEBI:57287"/>
        <dbReference type="ChEBI" id="CHEBI:57288"/>
        <dbReference type="ChEBI" id="CHEBI:78522"/>
        <dbReference type="ChEBI" id="CHEBI:232036"/>
    </reaction>
</comment>
<evidence type="ECO:0000256" key="5">
    <source>
        <dbReference type="ARBA" id="ARBA00023315"/>
    </source>
</evidence>
<keyword evidence="5" id="KW-0012">Acyltransferase</keyword>
<keyword evidence="9" id="KW-1185">Reference proteome</keyword>
<gene>
    <name evidence="8" type="ORF">CVP04_04240</name>
</gene>
<dbReference type="Pfam" id="PF13673">
    <property type="entry name" value="Acetyltransf_10"/>
    <property type="match status" value="1"/>
</dbReference>
<keyword evidence="2" id="KW-0678">Repressor</keyword>
<evidence type="ECO:0000256" key="3">
    <source>
        <dbReference type="ARBA" id="ARBA00022649"/>
    </source>
</evidence>
<dbReference type="PANTHER" id="PTHR36449:SF1">
    <property type="entry name" value="ACETYLTRANSFERASE"/>
    <property type="match status" value="1"/>
</dbReference>
<evidence type="ECO:0000256" key="6">
    <source>
        <dbReference type="ARBA" id="ARBA00049880"/>
    </source>
</evidence>
<organism evidence="8 9">
    <name type="scientific">Caviibacterium pharyngocola</name>
    <dbReference type="NCBI Taxonomy" id="28159"/>
    <lineage>
        <taxon>Bacteria</taxon>
        <taxon>Pseudomonadati</taxon>
        <taxon>Pseudomonadota</taxon>
        <taxon>Gammaproteobacteria</taxon>
        <taxon>Pasteurellales</taxon>
        <taxon>Pasteurellaceae</taxon>
        <taxon>Caviibacterium</taxon>
    </lineage>
</organism>
<protein>
    <submittedName>
        <fullName evidence="8">GNAT family N-acetyltransferase</fullName>
    </submittedName>
</protein>
<dbReference type="PROSITE" id="PS51186">
    <property type="entry name" value="GNAT"/>
    <property type="match status" value="1"/>
</dbReference>
<dbReference type="RefSeq" id="WP_100296277.1">
    <property type="nucleotide sequence ID" value="NZ_PHGZ01000008.1"/>
</dbReference>
<dbReference type="InterPro" id="IPR000182">
    <property type="entry name" value="GNAT_dom"/>
</dbReference>
<keyword evidence="3" id="KW-1277">Toxin-antitoxin system</keyword>
<dbReference type="Proteomes" id="UP000230282">
    <property type="component" value="Unassembled WGS sequence"/>
</dbReference>
<dbReference type="AlphaFoldDB" id="A0A2M8RWS5"/>
<dbReference type="SUPFAM" id="SSF55729">
    <property type="entry name" value="Acyl-CoA N-acyltransferases (Nat)"/>
    <property type="match status" value="1"/>
</dbReference>
<comment type="similarity">
    <text evidence="1">Belongs to the acetyltransferase family. GNAT subfamily.</text>
</comment>
<evidence type="ECO:0000259" key="7">
    <source>
        <dbReference type="PROSITE" id="PS51186"/>
    </source>
</evidence>
<feature type="domain" description="N-acetyltransferase" evidence="7">
    <location>
        <begin position="3"/>
        <end position="159"/>
    </location>
</feature>
<reference evidence="8 9" key="1">
    <citation type="submission" date="2017-11" db="EMBL/GenBank/DDBJ databases">
        <title>Reclassification of Bisgaard taxon 5 as Caviibacterium pharyngocola gen. nov., sp. nov.</title>
        <authorList>
            <person name="Christensen H."/>
        </authorList>
    </citation>
    <scope>NUCLEOTIDE SEQUENCE [LARGE SCALE GENOMIC DNA]</scope>
    <source>
        <strain evidence="8 9">7_3</strain>
    </source>
</reference>
<keyword evidence="4 8" id="KW-0808">Transferase</keyword>
<comment type="caution">
    <text evidence="8">The sequence shown here is derived from an EMBL/GenBank/DDBJ whole genome shotgun (WGS) entry which is preliminary data.</text>
</comment>
<dbReference type="GO" id="GO:0016747">
    <property type="term" value="F:acyltransferase activity, transferring groups other than amino-acyl groups"/>
    <property type="evidence" value="ECO:0007669"/>
    <property type="project" value="InterPro"/>
</dbReference>
<dbReference type="Gene3D" id="3.40.630.30">
    <property type="match status" value="1"/>
</dbReference>
<accession>A0A2M8RWS5</accession>
<name>A0A2M8RWS5_9PAST</name>
<dbReference type="PANTHER" id="PTHR36449">
    <property type="entry name" value="ACETYLTRANSFERASE-RELATED"/>
    <property type="match status" value="1"/>
</dbReference>
<proteinExistence type="inferred from homology"/>
<evidence type="ECO:0000256" key="1">
    <source>
        <dbReference type="ARBA" id="ARBA00009342"/>
    </source>
</evidence>